<evidence type="ECO:0000313" key="5">
    <source>
        <dbReference type="Proteomes" id="UP000289794"/>
    </source>
</evidence>
<keyword evidence="3" id="KW-0732">Signal</keyword>
<keyword evidence="2" id="KW-0812">Transmembrane</keyword>
<feature type="signal peptide" evidence="3">
    <location>
        <begin position="1"/>
        <end position="26"/>
    </location>
</feature>
<proteinExistence type="predicted"/>
<keyword evidence="2" id="KW-0472">Membrane</keyword>
<dbReference type="AlphaFoldDB" id="A0A4V0Z7X5"/>
<name>A0A4V0Z7X5_9FIRM</name>
<evidence type="ECO:0000256" key="3">
    <source>
        <dbReference type="SAM" id="SignalP"/>
    </source>
</evidence>
<feature type="compositionally biased region" description="Polar residues" evidence="1">
    <location>
        <begin position="598"/>
        <end position="622"/>
    </location>
</feature>
<organism evidence="4 5">
    <name type="scientific">Blautia producta</name>
    <dbReference type="NCBI Taxonomy" id="33035"/>
    <lineage>
        <taxon>Bacteria</taxon>
        <taxon>Bacillati</taxon>
        <taxon>Bacillota</taxon>
        <taxon>Clostridia</taxon>
        <taxon>Lachnospirales</taxon>
        <taxon>Lachnospiraceae</taxon>
        <taxon>Blautia</taxon>
    </lineage>
</organism>
<dbReference type="KEGG" id="bpro:PMF13cell1_03884"/>
<feature type="chain" id="PRO_5020468634" evidence="3">
    <location>
        <begin position="27"/>
        <end position="692"/>
    </location>
</feature>
<feature type="region of interest" description="Disordered" evidence="1">
    <location>
        <begin position="451"/>
        <end position="568"/>
    </location>
</feature>
<reference evidence="4 5" key="1">
    <citation type="submission" date="2019-01" db="EMBL/GenBank/DDBJ databases">
        <title>PMF-metabolizing Aryl O-demethylase.</title>
        <authorList>
            <person name="Kim M."/>
        </authorList>
    </citation>
    <scope>NUCLEOTIDE SEQUENCE [LARGE SCALE GENOMIC DNA]</scope>
    <source>
        <strain evidence="4 5">PMF1</strain>
    </source>
</reference>
<evidence type="ECO:0000256" key="1">
    <source>
        <dbReference type="SAM" id="MobiDB-lite"/>
    </source>
</evidence>
<evidence type="ECO:0000256" key="2">
    <source>
        <dbReference type="SAM" id="Phobius"/>
    </source>
</evidence>
<gene>
    <name evidence="4" type="ORF">PMF13cell1_03884</name>
</gene>
<evidence type="ECO:0000313" key="4">
    <source>
        <dbReference type="EMBL" id="QBE98318.1"/>
    </source>
</evidence>
<feature type="compositionally biased region" description="Basic and acidic residues" evidence="1">
    <location>
        <begin position="456"/>
        <end position="476"/>
    </location>
</feature>
<protein>
    <submittedName>
        <fullName evidence="4">Uncharacterized protein</fullName>
    </submittedName>
</protein>
<dbReference type="Proteomes" id="UP000289794">
    <property type="component" value="Chromosome"/>
</dbReference>
<sequence length="692" mass="74518">MRAHFFLFLLSGLLLYGSLCTTEVKAAENLTTAEQEDLCPETTTVTTVEELARWLAALDGNGGQVTLGAAITIEDSIFAYEDQANPIRICTGSFGLIYDGGSISALGVELIGEGVDMPVLEIRGIEDKYGWFQVPDWNKILSDMDVTATGRDGLGGVAVQVTEDKVKRSSTASYEIRGRIHSYGEEAVGLMLTLDHPVDIYFLDIDVEGTNACAVTAPSGADVFGCSLSALGKGAVTAAGNGIVLDTCLLSSEPEDAKVISRTIERIVGLEPQIKQNIDYRSINLRLYEAKRYLLTGGRYLDICLEYDPDIFEDLDTSVLGEMKIPVSLPPCLQGLGLENEDPFTFHVRIQAPDLPIIDYINQKEDILTFLTWDDAAWESGWILWCSEDEGATWTNITGWEKVMWCEDPFSGTIFQMDVQGIEQPILLALENSAGWGNVVSLIPGENGVISLGPGGDRDGGDREELPGSDGGEHNSDNTGGSAEDDSKENGSKEDGSEEDGSKESGSKEDGSKESGSKENGSKESGSKENEPKENESKEDESKEDGFKENGLKVNLPEENSHIENPTVKDALIGNRSINNISVEGTLADEITGGVPGSSLTGDNTYSHGNSQKAVSNASPVDTNGIGERAKTPVSEQDTEKKTDNTFSSANHQAADGTELLLSVLVLCAAGVISVFATFRKKTGEYRCRHKR</sequence>
<feature type="region of interest" description="Disordered" evidence="1">
    <location>
        <begin position="594"/>
        <end position="650"/>
    </location>
</feature>
<feature type="transmembrane region" description="Helical" evidence="2">
    <location>
        <begin position="660"/>
        <end position="679"/>
    </location>
</feature>
<keyword evidence="2" id="KW-1133">Transmembrane helix</keyword>
<feature type="compositionally biased region" description="Basic and acidic residues" evidence="1">
    <location>
        <begin position="488"/>
        <end position="551"/>
    </location>
</feature>
<accession>A0A4V0Z7X5</accession>
<dbReference type="EMBL" id="CP035945">
    <property type="protein sequence ID" value="QBE98318.1"/>
    <property type="molecule type" value="Genomic_DNA"/>
</dbReference>